<accession>A0A101JN14</accession>
<dbReference type="PROSITE" id="PS51257">
    <property type="entry name" value="PROKAR_LIPOPROTEIN"/>
    <property type="match status" value="1"/>
</dbReference>
<proteinExistence type="predicted"/>
<evidence type="ECO:0000313" key="3">
    <source>
        <dbReference type="Proteomes" id="UP000053923"/>
    </source>
</evidence>
<name>A0A101JN14_9ACTN</name>
<dbReference type="AlphaFoldDB" id="A0A101JN14"/>
<dbReference type="InterPro" id="IPR011047">
    <property type="entry name" value="Quinoprotein_ADH-like_sf"/>
</dbReference>
<gene>
    <name evidence="2" type="ORF">ADL12_27625</name>
</gene>
<dbReference type="EMBL" id="LLZG01000323">
    <property type="protein sequence ID" value="KUL29762.1"/>
    <property type="molecule type" value="Genomic_DNA"/>
</dbReference>
<dbReference type="OrthoDB" id="3394166at2"/>
<protein>
    <submittedName>
        <fullName evidence="2">Uncharacterized protein</fullName>
    </submittedName>
</protein>
<keyword evidence="3" id="KW-1185">Reference proteome</keyword>
<evidence type="ECO:0000256" key="1">
    <source>
        <dbReference type="SAM" id="MobiDB-lite"/>
    </source>
</evidence>
<feature type="compositionally biased region" description="Polar residues" evidence="1">
    <location>
        <begin position="412"/>
        <end position="431"/>
    </location>
</feature>
<sequence>MQRPMAVATIATAVVLLAGCSGSNDDKSDSTSESGGSTKASAPAVASFDPPKAFVAMSAFGVERTEKDSQYTLQAGMVGQTSLISGLTGVTGRNIAAHGQPWTVPSVAAPTTETVDATAPMGVQLDGKDVVAIAYVQNDKGNGTQKAKGQVVFQWLNATDGKKVAEVTADLTPALGAGQGGDNVVSQAYDAATGQIVVGVGAAGEEAANKGGEVFTVYADPKTQKSTVIPFVTPAGVLNGVVAGAKGRNLEGAGDGTIVIADGTTGKITKQTSTKQDYLNPAGSGSKRAYLASNSYEGNDKYNNVLYSVDYASGAVVQTKLQVVDDQVSTATCWGDQAKAVVCTSGTSGASGGKEIIGFDDTTGKKTWGYTGKSASRLVPAVTAAFHGVVYAQSEVQPVLMDAATGADIRTPSATSMPSFSKDPSTTNGSDMSLYDGKLRSPTAVTQYGGAYLQAPGGSNYDLQSVLIAMAPTA</sequence>
<evidence type="ECO:0000313" key="2">
    <source>
        <dbReference type="EMBL" id="KUL29762.1"/>
    </source>
</evidence>
<organism evidence="2 3">
    <name type="scientific">Streptomyces regalis</name>
    <dbReference type="NCBI Taxonomy" id="68262"/>
    <lineage>
        <taxon>Bacteria</taxon>
        <taxon>Bacillati</taxon>
        <taxon>Actinomycetota</taxon>
        <taxon>Actinomycetes</taxon>
        <taxon>Kitasatosporales</taxon>
        <taxon>Streptomycetaceae</taxon>
        <taxon>Streptomyces</taxon>
    </lineage>
</organism>
<reference evidence="3" key="1">
    <citation type="submission" date="2015-10" db="EMBL/GenBank/DDBJ databases">
        <authorList>
            <person name="Ju K.-S."/>
            <person name="Doroghazi J.R."/>
            <person name="Metcalf W.W."/>
        </authorList>
    </citation>
    <scope>NUCLEOTIDE SEQUENCE [LARGE SCALE GENOMIC DNA]</scope>
    <source>
        <strain evidence="3">NRRL 3151</strain>
    </source>
</reference>
<feature type="region of interest" description="Disordered" evidence="1">
    <location>
        <begin position="411"/>
        <end position="435"/>
    </location>
</feature>
<dbReference type="Proteomes" id="UP000053923">
    <property type="component" value="Unassembled WGS sequence"/>
</dbReference>
<feature type="compositionally biased region" description="Polar residues" evidence="1">
    <location>
        <begin position="31"/>
        <end position="40"/>
    </location>
</feature>
<comment type="caution">
    <text evidence="2">The sequence shown here is derived from an EMBL/GenBank/DDBJ whole genome shotgun (WGS) entry which is preliminary data.</text>
</comment>
<feature type="region of interest" description="Disordered" evidence="1">
    <location>
        <begin position="22"/>
        <end position="44"/>
    </location>
</feature>
<dbReference type="SUPFAM" id="SSF50998">
    <property type="entry name" value="Quinoprotein alcohol dehydrogenase-like"/>
    <property type="match status" value="1"/>
</dbReference>